<protein>
    <submittedName>
        <fullName evidence="1">Uncharacterized protein</fullName>
    </submittedName>
</protein>
<proteinExistence type="predicted"/>
<reference evidence="1" key="1">
    <citation type="submission" date="2018-11" db="EMBL/GenBank/DDBJ databases">
        <authorList>
            <consortium name="Pathogen Informatics"/>
        </authorList>
    </citation>
    <scope>NUCLEOTIDE SEQUENCE</scope>
</reference>
<accession>A0A3S5CH13</accession>
<gene>
    <name evidence="1" type="ORF">PXEA_LOCUS1171</name>
</gene>
<comment type="caution">
    <text evidence="1">The sequence shown here is derived from an EMBL/GenBank/DDBJ whole genome shotgun (WGS) entry which is preliminary data.</text>
</comment>
<evidence type="ECO:0000313" key="1">
    <source>
        <dbReference type="EMBL" id="VEL07731.1"/>
    </source>
</evidence>
<evidence type="ECO:0000313" key="2">
    <source>
        <dbReference type="Proteomes" id="UP000784294"/>
    </source>
</evidence>
<dbReference type="EMBL" id="CAAALY010002366">
    <property type="protein sequence ID" value="VEL07731.1"/>
    <property type="molecule type" value="Genomic_DNA"/>
</dbReference>
<sequence length="105" mass="11802">MRSMNLTGYLEGRNFHCLECSKYRLSFDGPPALRQSRHAPVHVSKFRDKLLICLAISSFFSSFWLPPSKAKRTLGCQYAVLLHALCHLPTLVMTTANGTCSNIDL</sequence>
<organism evidence="1 2">
    <name type="scientific">Protopolystoma xenopodis</name>
    <dbReference type="NCBI Taxonomy" id="117903"/>
    <lineage>
        <taxon>Eukaryota</taxon>
        <taxon>Metazoa</taxon>
        <taxon>Spiralia</taxon>
        <taxon>Lophotrochozoa</taxon>
        <taxon>Platyhelminthes</taxon>
        <taxon>Monogenea</taxon>
        <taxon>Polyopisthocotylea</taxon>
        <taxon>Polystomatidea</taxon>
        <taxon>Polystomatidae</taxon>
        <taxon>Protopolystoma</taxon>
    </lineage>
</organism>
<name>A0A3S5CH13_9PLAT</name>
<keyword evidence="2" id="KW-1185">Reference proteome</keyword>
<dbReference type="AlphaFoldDB" id="A0A3S5CH13"/>
<dbReference type="Proteomes" id="UP000784294">
    <property type="component" value="Unassembled WGS sequence"/>
</dbReference>